<evidence type="ECO:0000256" key="1">
    <source>
        <dbReference type="SAM" id="MobiDB-lite"/>
    </source>
</evidence>
<dbReference type="Proteomes" id="UP000041254">
    <property type="component" value="Unassembled WGS sequence"/>
</dbReference>
<dbReference type="AlphaFoldDB" id="A0A0G4FEV3"/>
<protein>
    <submittedName>
        <fullName evidence="2">Uncharacterized protein</fullName>
    </submittedName>
</protein>
<keyword evidence="3" id="KW-1185">Reference proteome</keyword>
<feature type="region of interest" description="Disordered" evidence="1">
    <location>
        <begin position="44"/>
        <end position="66"/>
    </location>
</feature>
<gene>
    <name evidence="2" type="ORF">Vbra_15189</name>
</gene>
<accession>A0A0G4FEV3</accession>
<dbReference type="VEuPathDB" id="CryptoDB:Vbra_15189"/>
<reference evidence="2 3" key="1">
    <citation type="submission" date="2014-11" db="EMBL/GenBank/DDBJ databases">
        <authorList>
            <person name="Zhu J."/>
            <person name="Qi W."/>
            <person name="Song R."/>
        </authorList>
    </citation>
    <scope>NUCLEOTIDE SEQUENCE [LARGE SCALE GENOMIC DNA]</scope>
</reference>
<evidence type="ECO:0000313" key="3">
    <source>
        <dbReference type="Proteomes" id="UP000041254"/>
    </source>
</evidence>
<proteinExistence type="predicted"/>
<organism evidence="2 3">
    <name type="scientific">Vitrella brassicaformis (strain CCMP3155)</name>
    <dbReference type="NCBI Taxonomy" id="1169540"/>
    <lineage>
        <taxon>Eukaryota</taxon>
        <taxon>Sar</taxon>
        <taxon>Alveolata</taxon>
        <taxon>Colpodellida</taxon>
        <taxon>Vitrellaceae</taxon>
        <taxon>Vitrella</taxon>
    </lineage>
</organism>
<feature type="region of interest" description="Disordered" evidence="1">
    <location>
        <begin position="348"/>
        <end position="375"/>
    </location>
</feature>
<sequence length="430" mass="45630">MDEPQPCPAESKGPDGGAASDEWWLLLADCGGCLLQWRHPPLSQHHDTSAAPGEDAVGASSNGDGQSVSADRLGNVIAACVHLSEEIGEGLPQLAAFSTQGSAGDALPCVERAVRKLTVLGYEVHVCQQEGYYVALARPSPPLPTEDRQACCGPCIAHLQCIAAAVRVEAALGERLRYLSGRVAAQREQELLHYTPRTMLALDENMATNITSGDSLKPAEHVQIVDCLRKSSSRLLQEEIATAIRPFDTRRPDLHQLAIAEGPRLLLLLELSEGDPCAATNHAADGWQAADPPLAEAALSCIRQDGPNKTAGTPQAARRDRGLIVWHTAIPCSAMHVFLSTKQDADRVEGNDAPALPSVAEDVDSSDREGQDVAGGRNDVAEVLCAVSGGLQRCLGLMSREEGGGGLGFGVPVRKEDDFQLHVETPRPIG</sequence>
<dbReference type="EMBL" id="CDMY01000424">
    <property type="protein sequence ID" value="CEM11735.1"/>
    <property type="molecule type" value="Genomic_DNA"/>
</dbReference>
<name>A0A0G4FEV3_VITBC</name>
<dbReference type="InParanoid" id="A0A0G4FEV3"/>
<evidence type="ECO:0000313" key="2">
    <source>
        <dbReference type="EMBL" id="CEM11735.1"/>
    </source>
</evidence>